<keyword evidence="2" id="KW-0680">Restriction system</keyword>
<dbReference type="EMBL" id="JABFUC010000005">
    <property type="protein sequence ID" value="MCG6657786.1"/>
    <property type="molecule type" value="Genomic_DNA"/>
</dbReference>
<dbReference type="InterPro" id="IPR052021">
    <property type="entry name" value="Type-I_RS_S_subunit"/>
</dbReference>
<dbReference type="Gene3D" id="3.90.220.20">
    <property type="entry name" value="DNA methylase specificity domains"/>
    <property type="match status" value="2"/>
</dbReference>
<reference evidence="6 7" key="1">
    <citation type="submission" date="2020-05" db="EMBL/GenBank/DDBJ databases">
        <title>Comparative genomic analysis of denitrifying bacteria from Halomonas genus.</title>
        <authorList>
            <person name="Wang L."/>
            <person name="Shao Z."/>
        </authorList>
    </citation>
    <scope>NUCLEOTIDE SEQUENCE [LARGE SCALE GENOMIC DNA]</scope>
    <source>
        <strain evidence="6 7">A4</strain>
    </source>
</reference>
<dbReference type="RefSeq" id="WP_238976935.1">
    <property type="nucleotide sequence ID" value="NZ_JABFUC010000005.1"/>
</dbReference>
<feature type="domain" description="Type I restriction modification DNA specificity" evidence="5">
    <location>
        <begin position="34"/>
        <end position="200"/>
    </location>
</feature>
<dbReference type="CDD" id="cd17259">
    <property type="entry name" value="RMtype1_S_StySKI-TRD2-CR2_like"/>
    <property type="match status" value="1"/>
</dbReference>
<dbReference type="InterPro" id="IPR000055">
    <property type="entry name" value="Restrct_endonuc_typeI_TRD"/>
</dbReference>
<dbReference type="PANTHER" id="PTHR30408:SF12">
    <property type="entry name" value="TYPE I RESTRICTION ENZYME MJAVIII SPECIFICITY SUBUNIT"/>
    <property type="match status" value="1"/>
</dbReference>
<proteinExistence type="inferred from homology"/>
<keyword evidence="4" id="KW-0175">Coiled coil</keyword>
<comment type="similarity">
    <text evidence="1">Belongs to the type-I restriction system S methylase family.</text>
</comment>
<evidence type="ECO:0000256" key="1">
    <source>
        <dbReference type="ARBA" id="ARBA00010923"/>
    </source>
</evidence>
<evidence type="ECO:0000256" key="3">
    <source>
        <dbReference type="ARBA" id="ARBA00023125"/>
    </source>
</evidence>
<dbReference type="InterPro" id="IPR044946">
    <property type="entry name" value="Restrct_endonuc_typeI_TRD_sf"/>
</dbReference>
<accession>A0ABS9P7M5</accession>
<dbReference type="PANTHER" id="PTHR30408">
    <property type="entry name" value="TYPE-1 RESTRICTION ENZYME ECOKI SPECIFICITY PROTEIN"/>
    <property type="match status" value="1"/>
</dbReference>
<gene>
    <name evidence="6" type="ORF">HOP52_08465</name>
</gene>
<keyword evidence="7" id="KW-1185">Reference proteome</keyword>
<sequence length="449" mass="50685">MSFPKYPEYKDSGIDWLGEVPAHWRVCKLGFQYKVDLGKMLDAKRITGDALVPYLRNQDVQWGRINTDSLPVMDISEGELERYTVRHGDILVCEGGDVGRAALWAGSDRKVGFQKALHRLRPWTRGSQKSEYLLAVLFAAKISGYYDQDESKATIAHLPAEKFRQLRFPFPPAQEQQIIAAFLDHETARIDALVEEQKRLIELLNEKRQAVISHAVKSFGDGPAGKLGYYIDLLPGYAFPSSGFDHDTGVRLLRGVNVSVGSTRWDDVVYWPYDEKIRGLDEYWLKEGDLVIGMDRPWISSGARVARIKNSDLPALLLQRVARVRARNGLDQDFLELALSSQEFKDSIEADMTGVSVPHISPEQISSFRIALPKVDKQSEIVQEARRELDKLTQLLEEASINITLMQEHRSALISAAVTGKIDVRGWRADQQPEQSEVLMAAEERASYS</sequence>
<evidence type="ECO:0000256" key="2">
    <source>
        <dbReference type="ARBA" id="ARBA00022747"/>
    </source>
</evidence>
<dbReference type="CDD" id="cd17253">
    <property type="entry name" value="RMtype1_S_Eco933I-TRD2-CR2_like"/>
    <property type="match status" value="1"/>
</dbReference>
<evidence type="ECO:0000256" key="4">
    <source>
        <dbReference type="SAM" id="Coils"/>
    </source>
</evidence>
<dbReference type="Pfam" id="PF01420">
    <property type="entry name" value="Methylase_S"/>
    <property type="match status" value="1"/>
</dbReference>
<evidence type="ECO:0000313" key="7">
    <source>
        <dbReference type="Proteomes" id="UP000814385"/>
    </source>
</evidence>
<organism evidence="6 7">
    <name type="scientific">Billgrantia campisalis</name>
    <dbReference type="NCBI Taxonomy" id="74661"/>
    <lineage>
        <taxon>Bacteria</taxon>
        <taxon>Pseudomonadati</taxon>
        <taxon>Pseudomonadota</taxon>
        <taxon>Gammaproteobacteria</taxon>
        <taxon>Oceanospirillales</taxon>
        <taxon>Halomonadaceae</taxon>
        <taxon>Billgrantia</taxon>
    </lineage>
</organism>
<evidence type="ECO:0000259" key="5">
    <source>
        <dbReference type="Pfam" id="PF01420"/>
    </source>
</evidence>
<comment type="caution">
    <text evidence="6">The sequence shown here is derived from an EMBL/GenBank/DDBJ whole genome shotgun (WGS) entry which is preliminary data.</text>
</comment>
<evidence type="ECO:0000313" key="6">
    <source>
        <dbReference type="EMBL" id="MCG6657786.1"/>
    </source>
</evidence>
<dbReference type="SUPFAM" id="SSF116734">
    <property type="entry name" value="DNA methylase specificity domain"/>
    <property type="match status" value="2"/>
</dbReference>
<feature type="coiled-coil region" evidence="4">
    <location>
        <begin position="375"/>
        <end position="409"/>
    </location>
</feature>
<keyword evidence="3" id="KW-0238">DNA-binding</keyword>
<name>A0ABS9P7M5_9GAMM</name>
<protein>
    <recommendedName>
        <fullName evidence="5">Type I restriction modification DNA specificity domain-containing protein</fullName>
    </recommendedName>
</protein>
<dbReference type="Proteomes" id="UP000814385">
    <property type="component" value="Unassembled WGS sequence"/>
</dbReference>